<dbReference type="Proteomes" id="UP000886005">
    <property type="component" value="Unassembled WGS sequence"/>
</dbReference>
<dbReference type="Gene3D" id="1.20.120.450">
    <property type="entry name" value="dinb family like domain"/>
    <property type="match status" value="1"/>
</dbReference>
<proteinExistence type="predicted"/>
<sequence>MNLNDLKHLFRRDIDRLQKEIEAYEQESLLWLVRGEISNSAGNLCLHLCGNLRHYIGHVLGGSGYVRDRAHEFSARDMDRRQLTAEIDDTRRAVEGTLEKLAEEELDKTYPEEVLGYEMSTGYFLIHLYGHLNYHLGQINYHRRLSGKSGR</sequence>
<dbReference type="InterPro" id="IPR011466">
    <property type="entry name" value="DUF1572"/>
</dbReference>
<dbReference type="Pfam" id="PF07609">
    <property type="entry name" value="DUF1572"/>
    <property type="match status" value="1"/>
</dbReference>
<dbReference type="InterPro" id="IPR034660">
    <property type="entry name" value="DinB/YfiT-like"/>
</dbReference>
<evidence type="ECO:0000313" key="1">
    <source>
        <dbReference type="EMBL" id="HED09398.1"/>
    </source>
</evidence>
<dbReference type="SUPFAM" id="SSF109854">
    <property type="entry name" value="DinB/YfiT-like putative metalloenzymes"/>
    <property type="match status" value="1"/>
</dbReference>
<comment type="caution">
    <text evidence="1">The sequence shown here is derived from an EMBL/GenBank/DDBJ whole genome shotgun (WGS) entry which is preliminary data.</text>
</comment>
<dbReference type="EMBL" id="DRLD01000048">
    <property type="protein sequence ID" value="HED09398.1"/>
    <property type="molecule type" value="Genomic_DNA"/>
</dbReference>
<reference evidence="1" key="1">
    <citation type="journal article" date="2020" name="mSystems">
        <title>Genome- and Community-Level Interaction Insights into Carbon Utilization and Element Cycling Functions of Hydrothermarchaeota in Hydrothermal Sediment.</title>
        <authorList>
            <person name="Zhou Z."/>
            <person name="Liu Y."/>
            <person name="Xu W."/>
            <person name="Pan J."/>
            <person name="Luo Z.H."/>
            <person name="Li M."/>
        </authorList>
    </citation>
    <scope>NUCLEOTIDE SEQUENCE [LARGE SCALE GENOMIC DNA]</scope>
    <source>
        <strain evidence="1">HyVt-456</strain>
    </source>
</reference>
<protein>
    <submittedName>
        <fullName evidence="1">DinB family protein</fullName>
    </submittedName>
</protein>
<organism evidence="1">
    <name type="scientific">Caldithrix abyssi</name>
    <dbReference type="NCBI Taxonomy" id="187145"/>
    <lineage>
        <taxon>Bacteria</taxon>
        <taxon>Pseudomonadati</taxon>
        <taxon>Calditrichota</taxon>
        <taxon>Calditrichia</taxon>
        <taxon>Calditrichales</taxon>
        <taxon>Calditrichaceae</taxon>
        <taxon>Caldithrix</taxon>
    </lineage>
</organism>
<name>A0A7V1LJZ4_CALAY</name>
<accession>A0A7V1LJZ4</accession>
<dbReference type="AlphaFoldDB" id="A0A7V1LJZ4"/>
<gene>
    <name evidence="1" type="ORF">ENJ10_01795</name>
</gene>